<dbReference type="PANTHER" id="PTHR24171">
    <property type="entry name" value="ANKYRIN REPEAT DOMAIN-CONTAINING PROTEIN 39-RELATED"/>
    <property type="match status" value="1"/>
</dbReference>
<name>A0ABP0JJJ7_9DINO</name>
<sequence>MALGLFQASFEGNLDEVYRNIFEDADVHEPNQVGNRPLHAAAHQGHIAVVEVLLRAGADPNAVGRAGNTPLHYAVKGGHVHVIRALLEHRADPTTRNARHSSARDLALLPDHAKALSDEMVDLLDRWVLGKCSFLQGAPSVAPEMQRGQKLPSRCATPPAAPDDGKAVLEAVKPLIVESALQQHRSKDELAAAPSLSSSLSSSRQQGDQQTAQAGQPSDELQPHRRPSDLFPSQRKLAHQHSDRSLNLMERINQVSLEGKSTLPSP</sequence>
<keyword evidence="6" id="KW-1185">Reference proteome</keyword>
<dbReference type="SUPFAM" id="SSF48403">
    <property type="entry name" value="Ankyrin repeat"/>
    <property type="match status" value="1"/>
</dbReference>
<dbReference type="SMART" id="SM00248">
    <property type="entry name" value="ANK"/>
    <property type="match status" value="2"/>
</dbReference>
<gene>
    <name evidence="5" type="ORF">SCF082_LOCUS12386</name>
</gene>
<accession>A0ABP0JJJ7</accession>
<keyword evidence="2 3" id="KW-0040">ANK repeat</keyword>
<reference evidence="5 6" key="1">
    <citation type="submission" date="2024-02" db="EMBL/GenBank/DDBJ databases">
        <authorList>
            <person name="Chen Y."/>
            <person name="Shah S."/>
            <person name="Dougan E. K."/>
            <person name="Thang M."/>
            <person name="Chan C."/>
        </authorList>
    </citation>
    <scope>NUCLEOTIDE SEQUENCE [LARGE SCALE GENOMIC DNA]</scope>
</reference>
<dbReference type="EMBL" id="CAXAMM010007537">
    <property type="protein sequence ID" value="CAK9014592.1"/>
    <property type="molecule type" value="Genomic_DNA"/>
</dbReference>
<evidence type="ECO:0000256" key="2">
    <source>
        <dbReference type="ARBA" id="ARBA00023043"/>
    </source>
</evidence>
<organism evidence="5 6">
    <name type="scientific">Durusdinium trenchii</name>
    <dbReference type="NCBI Taxonomy" id="1381693"/>
    <lineage>
        <taxon>Eukaryota</taxon>
        <taxon>Sar</taxon>
        <taxon>Alveolata</taxon>
        <taxon>Dinophyceae</taxon>
        <taxon>Suessiales</taxon>
        <taxon>Symbiodiniaceae</taxon>
        <taxon>Durusdinium</taxon>
    </lineage>
</organism>
<feature type="region of interest" description="Disordered" evidence="4">
    <location>
        <begin position="140"/>
        <end position="162"/>
    </location>
</feature>
<keyword evidence="1" id="KW-0677">Repeat</keyword>
<feature type="region of interest" description="Disordered" evidence="4">
    <location>
        <begin position="186"/>
        <end position="266"/>
    </location>
</feature>
<dbReference type="PROSITE" id="PS50297">
    <property type="entry name" value="ANK_REP_REGION"/>
    <property type="match status" value="2"/>
</dbReference>
<comment type="caution">
    <text evidence="5">The sequence shown here is derived from an EMBL/GenBank/DDBJ whole genome shotgun (WGS) entry which is preliminary data.</text>
</comment>
<dbReference type="Gene3D" id="1.25.40.20">
    <property type="entry name" value="Ankyrin repeat-containing domain"/>
    <property type="match status" value="2"/>
</dbReference>
<dbReference type="InterPro" id="IPR036770">
    <property type="entry name" value="Ankyrin_rpt-contain_sf"/>
</dbReference>
<feature type="compositionally biased region" description="Low complexity" evidence="4">
    <location>
        <begin position="191"/>
        <end position="216"/>
    </location>
</feature>
<feature type="repeat" description="ANK" evidence="3">
    <location>
        <begin position="66"/>
        <end position="98"/>
    </location>
</feature>
<dbReference type="PROSITE" id="PS50088">
    <property type="entry name" value="ANK_REPEAT"/>
    <property type="match status" value="2"/>
</dbReference>
<evidence type="ECO:0000256" key="4">
    <source>
        <dbReference type="SAM" id="MobiDB-lite"/>
    </source>
</evidence>
<evidence type="ECO:0000256" key="1">
    <source>
        <dbReference type="ARBA" id="ARBA00022737"/>
    </source>
</evidence>
<protein>
    <submittedName>
        <fullName evidence="5">Uncharacterized protein</fullName>
    </submittedName>
</protein>
<evidence type="ECO:0000313" key="6">
    <source>
        <dbReference type="Proteomes" id="UP001642464"/>
    </source>
</evidence>
<dbReference type="Proteomes" id="UP001642464">
    <property type="component" value="Unassembled WGS sequence"/>
</dbReference>
<evidence type="ECO:0000313" key="5">
    <source>
        <dbReference type="EMBL" id="CAK9014592.1"/>
    </source>
</evidence>
<evidence type="ECO:0000256" key="3">
    <source>
        <dbReference type="PROSITE-ProRule" id="PRU00023"/>
    </source>
</evidence>
<dbReference type="InterPro" id="IPR002110">
    <property type="entry name" value="Ankyrin_rpt"/>
</dbReference>
<feature type="non-terminal residue" evidence="5">
    <location>
        <position position="266"/>
    </location>
</feature>
<feature type="repeat" description="ANK" evidence="3">
    <location>
        <begin position="33"/>
        <end position="65"/>
    </location>
</feature>
<dbReference type="PANTHER" id="PTHR24171:SF8">
    <property type="entry name" value="BRCA1-ASSOCIATED RING DOMAIN PROTEIN 1"/>
    <property type="match status" value="1"/>
</dbReference>
<proteinExistence type="predicted"/>
<dbReference type="Pfam" id="PF12796">
    <property type="entry name" value="Ank_2"/>
    <property type="match status" value="1"/>
</dbReference>